<feature type="transmembrane region" description="Helical" evidence="8">
    <location>
        <begin position="12"/>
        <end position="33"/>
    </location>
</feature>
<evidence type="ECO:0000256" key="5">
    <source>
        <dbReference type="ARBA" id="ARBA00022679"/>
    </source>
</evidence>
<gene>
    <name evidence="10" type="ordered locus">Sfum_2334</name>
</gene>
<dbReference type="InParanoid" id="A0LKR3"/>
<dbReference type="Pfam" id="PF00672">
    <property type="entry name" value="HAMP"/>
    <property type="match status" value="1"/>
</dbReference>
<comment type="catalytic activity">
    <reaction evidence="1">
        <text>ATP + protein L-histidine = ADP + protein N-phospho-L-histidine.</text>
        <dbReference type="EC" id="2.7.13.3"/>
    </reaction>
</comment>
<dbReference type="PROSITE" id="PS50885">
    <property type="entry name" value="HAMP"/>
    <property type="match status" value="1"/>
</dbReference>
<sequence>MKLVYRGSLQRTMIIYFVLIGFASSLVGIEFILDTHSQELRDVLLQNFERLSRNEIQVDEAFQPVRSLRNKAILMVCIVMIVVAIVLMMFIKKITEPLQHMIETARKISAGDLSRTVAISTQNELSELGNVINDLTSNLQELLLLSQDVCTAGRHFIAEVEEIRRHPGMDAADVERLEAGQEALGKKVKMLGKIIQGFEVFRIGK</sequence>
<evidence type="ECO:0000259" key="9">
    <source>
        <dbReference type="PROSITE" id="PS50885"/>
    </source>
</evidence>
<dbReference type="Proteomes" id="UP000001784">
    <property type="component" value="Chromosome"/>
</dbReference>
<dbReference type="SMART" id="SM00304">
    <property type="entry name" value="HAMP"/>
    <property type="match status" value="1"/>
</dbReference>
<dbReference type="PANTHER" id="PTHR45528">
    <property type="entry name" value="SENSOR HISTIDINE KINASE CPXA"/>
    <property type="match status" value="1"/>
</dbReference>
<evidence type="ECO:0000256" key="3">
    <source>
        <dbReference type="ARBA" id="ARBA00012438"/>
    </source>
</evidence>
<keyword evidence="8" id="KW-0812">Transmembrane</keyword>
<keyword evidence="5" id="KW-0808">Transferase</keyword>
<keyword evidence="11" id="KW-1185">Reference proteome</keyword>
<organism evidence="10 11">
    <name type="scientific">Syntrophobacter fumaroxidans (strain DSM 10017 / MPOB)</name>
    <dbReference type="NCBI Taxonomy" id="335543"/>
    <lineage>
        <taxon>Bacteria</taxon>
        <taxon>Pseudomonadati</taxon>
        <taxon>Thermodesulfobacteriota</taxon>
        <taxon>Syntrophobacteria</taxon>
        <taxon>Syntrophobacterales</taxon>
        <taxon>Syntrophobacteraceae</taxon>
        <taxon>Syntrophobacter</taxon>
    </lineage>
</organism>
<evidence type="ECO:0000256" key="6">
    <source>
        <dbReference type="ARBA" id="ARBA00022777"/>
    </source>
</evidence>
<dbReference type="GO" id="GO:0005886">
    <property type="term" value="C:plasma membrane"/>
    <property type="evidence" value="ECO:0007669"/>
    <property type="project" value="TreeGrafter"/>
</dbReference>
<dbReference type="STRING" id="335543.Sfum_2334"/>
<dbReference type="InterPro" id="IPR003660">
    <property type="entry name" value="HAMP_dom"/>
</dbReference>
<dbReference type="EC" id="2.7.13.3" evidence="3"/>
<keyword evidence="4" id="KW-0597">Phosphoprotein</keyword>
<evidence type="ECO:0000256" key="8">
    <source>
        <dbReference type="SAM" id="Phobius"/>
    </source>
</evidence>
<dbReference type="SUPFAM" id="SSF158472">
    <property type="entry name" value="HAMP domain-like"/>
    <property type="match status" value="1"/>
</dbReference>
<dbReference type="KEGG" id="sfu:Sfum_2334"/>
<dbReference type="OrthoDB" id="5418443at2"/>
<name>A0LKR3_SYNFM</name>
<dbReference type="EMBL" id="CP000478">
    <property type="protein sequence ID" value="ABK18015.1"/>
    <property type="molecule type" value="Genomic_DNA"/>
</dbReference>
<keyword evidence="8" id="KW-1133">Transmembrane helix</keyword>
<dbReference type="CDD" id="cd06225">
    <property type="entry name" value="HAMP"/>
    <property type="match status" value="1"/>
</dbReference>
<dbReference type="HOGENOM" id="CLU_1336958_0_0_7"/>
<evidence type="ECO:0000313" key="10">
    <source>
        <dbReference type="EMBL" id="ABK18015.1"/>
    </source>
</evidence>
<keyword evidence="7 8" id="KW-0472">Membrane</keyword>
<dbReference type="RefSeq" id="WP_011699184.1">
    <property type="nucleotide sequence ID" value="NC_008554.1"/>
</dbReference>
<dbReference type="Gene3D" id="6.10.340.10">
    <property type="match status" value="1"/>
</dbReference>
<dbReference type="eggNOG" id="COG5000">
    <property type="taxonomic scope" value="Bacteria"/>
</dbReference>
<dbReference type="InterPro" id="IPR050398">
    <property type="entry name" value="HssS/ArlS-like"/>
</dbReference>
<proteinExistence type="predicted"/>
<dbReference type="PANTHER" id="PTHR45528:SF10">
    <property type="entry name" value="METHYL-ACCEPTING CHEMOTAXIS PROTEIN"/>
    <property type="match status" value="1"/>
</dbReference>
<evidence type="ECO:0000256" key="2">
    <source>
        <dbReference type="ARBA" id="ARBA00004141"/>
    </source>
</evidence>
<evidence type="ECO:0000256" key="7">
    <source>
        <dbReference type="ARBA" id="ARBA00023136"/>
    </source>
</evidence>
<protein>
    <recommendedName>
        <fullName evidence="3">histidine kinase</fullName>
        <ecNumber evidence="3">2.7.13.3</ecNumber>
    </recommendedName>
</protein>
<keyword evidence="6" id="KW-0418">Kinase</keyword>
<evidence type="ECO:0000256" key="1">
    <source>
        <dbReference type="ARBA" id="ARBA00000085"/>
    </source>
</evidence>
<comment type="subcellular location">
    <subcellularLocation>
        <location evidence="2">Membrane</location>
        <topology evidence="2">Multi-pass membrane protein</topology>
    </subcellularLocation>
</comment>
<accession>A0LKR3</accession>
<evidence type="ECO:0000313" key="11">
    <source>
        <dbReference type="Proteomes" id="UP000001784"/>
    </source>
</evidence>
<feature type="domain" description="HAMP" evidence="9">
    <location>
        <begin position="92"/>
        <end position="144"/>
    </location>
</feature>
<dbReference type="GO" id="GO:0000155">
    <property type="term" value="F:phosphorelay sensor kinase activity"/>
    <property type="evidence" value="ECO:0007669"/>
    <property type="project" value="TreeGrafter"/>
</dbReference>
<evidence type="ECO:0000256" key="4">
    <source>
        <dbReference type="ARBA" id="ARBA00022553"/>
    </source>
</evidence>
<dbReference type="AlphaFoldDB" id="A0LKR3"/>
<feature type="transmembrane region" description="Helical" evidence="8">
    <location>
        <begin position="72"/>
        <end position="91"/>
    </location>
</feature>
<reference evidence="10 11" key="1">
    <citation type="submission" date="2006-10" db="EMBL/GenBank/DDBJ databases">
        <title>Complete sequence of Syntrophobacter fumaroxidans MPOB.</title>
        <authorList>
            <consortium name="US DOE Joint Genome Institute"/>
            <person name="Copeland A."/>
            <person name="Lucas S."/>
            <person name="Lapidus A."/>
            <person name="Barry K."/>
            <person name="Detter J.C."/>
            <person name="Glavina del Rio T."/>
            <person name="Hammon N."/>
            <person name="Israni S."/>
            <person name="Pitluck S."/>
            <person name="Goltsman E.G."/>
            <person name="Martinez M."/>
            <person name="Schmutz J."/>
            <person name="Larimer F."/>
            <person name="Land M."/>
            <person name="Hauser L."/>
            <person name="Kyrpides N."/>
            <person name="Kim E."/>
            <person name="Boone D.R."/>
            <person name="Brockman F."/>
            <person name="Culley D."/>
            <person name="Ferry J."/>
            <person name="Gunsalus R."/>
            <person name="McInerney M.J."/>
            <person name="Morrison M."/>
            <person name="Plugge C."/>
            <person name="Rohlin L."/>
            <person name="Scholten J."/>
            <person name="Sieber J."/>
            <person name="Stams A.J.M."/>
            <person name="Worm P."/>
            <person name="Henstra A.M."/>
            <person name="Richardson P."/>
        </authorList>
    </citation>
    <scope>NUCLEOTIDE SEQUENCE [LARGE SCALE GENOMIC DNA]</scope>
    <source>
        <strain evidence="11">DSM 10017 / MPOB</strain>
    </source>
</reference>